<evidence type="ECO:0000313" key="3">
    <source>
        <dbReference type="Proteomes" id="UP000070544"/>
    </source>
</evidence>
<dbReference type="Proteomes" id="UP000070544">
    <property type="component" value="Unassembled WGS sequence"/>
</dbReference>
<proteinExistence type="predicted"/>
<evidence type="ECO:0000313" key="2">
    <source>
        <dbReference type="EMBL" id="KXS14221.1"/>
    </source>
</evidence>
<gene>
    <name evidence="2" type="ORF">M427DRAFT_156016</name>
</gene>
<dbReference type="EMBL" id="KQ965770">
    <property type="protein sequence ID" value="KXS14221.1"/>
    <property type="molecule type" value="Genomic_DNA"/>
</dbReference>
<sequence>MTRLPALLTPPITQDLLADLLTLKSASRIPRPLTDRAWNVLSVWLEQEAQSMIEKKKNAAGPSRSCSVKDHRRG</sequence>
<evidence type="ECO:0000256" key="1">
    <source>
        <dbReference type="SAM" id="MobiDB-lite"/>
    </source>
</evidence>
<reference evidence="2 3" key="1">
    <citation type="journal article" date="2015" name="Genome Biol. Evol.">
        <title>Phylogenomic analyses indicate that early fungi evolved digesting cell walls of algal ancestors of land plants.</title>
        <authorList>
            <person name="Chang Y."/>
            <person name="Wang S."/>
            <person name="Sekimoto S."/>
            <person name="Aerts A.L."/>
            <person name="Choi C."/>
            <person name="Clum A."/>
            <person name="LaButti K.M."/>
            <person name="Lindquist E.A."/>
            <person name="Yee Ngan C."/>
            <person name="Ohm R.A."/>
            <person name="Salamov A.A."/>
            <person name="Grigoriev I.V."/>
            <person name="Spatafora J.W."/>
            <person name="Berbee M.L."/>
        </authorList>
    </citation>
    <scope>NUCLEOTIDE SEQUENCE [LARGE SCALE GENOMIC DNA]</scope>
    <source>
        <strain evidence="2 3">JEL478</strain>
    </source>
</reference>
<keyword evidence="3" id="KW-1185">Reference proteome</keyword>
<organism evidence="2 3">
    <name type="scientific">Gonapodya prolifera (strain JEL478)</name>
    <name type="common">Monoblepharis prolifera</name>
    <dbReference type="NCBI Taxonomy" id="1344416"/>
    <lineage>
        <taxon>Eukaryota</taxon>
        <taxon>Fungi</taxon>
        <taxon>Fungi incertae sedis</taxon>
        <taxon>Chytridiomycota</taxon>
        <taxon>Chytridiomycota incertae sedis</taxon>
        <taxon>Monoblepharidomycetes</taxon>
        <taxon>Monoblepharidales</taxon>
        <taxon>Gonapodyaceae</taxon>
        <taxon>Gonapodya</taxon>
    </lineage>
</organism>
<feature type="region of interest" description="Disordered" evidence="1">
    <location>
        <begin position="54"/>
        <end position="74"/>
    </location>
</feature>
<name>A0A139ABQ2_GONPJ</name>
<dbReference type="AlphaFoldDB" id="A0A139ABQ2"/>
<accession>A0A139ABQ2</accession>
<protein>
    <submittedName>
        <fullName evidence="2">Uncharacterized protein</fullName>
    </submittedName>
</protein>